<keyword evidence="5" id="KW-0864">Zinc transport</keyword>
<keyword evidence="9" id="KW-1185">Reference proteome</keyword>
<protein>
    <recommendedName>
        <fullName evidence="2">High-affinity zinc uptake system protein ZnuA</fullName>
    </recommendedName>
</protein>
<keyword evidence="5" id="KW-0406">Ion transport</keyword>
<evidence type="ECO:0000313" key="9">
    <source>
        <dbReference type="Proteomes" id="UP000002931"/>
    </source>
</evidence>
<dbReference type="Gene3D" id="3.40.50.1980">
    <property type="entry name" value="Nitrogenase molybdenum iron protein domain"/>
    <property type="match status" value="2"/>
</dbReference>
<dbReference type="Pfam" id="PF01297">
    <property type="entry name" value="ZnuA"/>
    <property type="match status" value="1"/>
</dbReference>
<dbReference type="RefSeq" id="WP_008335158.1">
    <property type="nucleotide sequence ID" value="NZ_CH902578.1"/>
</dbReference>
<dbReference type="EMBL" id="AAMT01000001">
    <property type="protein sequence ID" value="EAQ15075.1"/>
    <property type="molecule type" value="Genomic_DNA"/>
</dbReference>
<evidence type="ECO:0000256" key="2">
    <source>
        <dbReference type="ARBA" id="ARBA00015915"/>
    </source>
</evidence>
<dbReference type="OrthoDB" id="7346865at2"/>
<dbReference type="Proteomes" id="UP000002931">
    <property type="component" value="Unassembled WGS sequence"/>
</dbReference>
<dbReference type="InterPro" id="IPR050492">
    <property type="entry name" value="Bact_metal-bind_prot9"/>
</dbReference>
<evidence type="ECO:0000256" key="5">
    <source>
        <dbReference type="ARBA" id="ARBA00022906"/>
    </source>
</evidence>
<evidence type="ECO:0000256" key="7">
    <source>
        <dbReference type="SAM" id="SignalP"/>
    </source>
</evidence>
<dbReference type="eggNOG" id="COG4531">
    <property type="taxonomic scope" value="Bacteria"/>
</dbReference>
<dbReference type="PANTHER" id="PTHR42953">
    <property type="entry name" value="HIGH-AFFINITY ZINC UPTAKE SYSTEM PROTEIN ZNUA-RELATED"/>
    <property type="match status" value="1"/>
</dbReference>
<evidence type="ECO:0000256" key="1">
    <source>
        <dbReference type="ARBA" id="ARBA00011028"/>
    </source>
</evidence>
<organism evidence="8 9">
    <name type="scientific">Maritimibacter alkaliphilus HTCC2654</name>
    <dbReference type="NCBI Taxonomy" id="314271"/>
    <lineage>
        <taxon>Bacteria</taxon>
        <taxon>Pseudomonadati</taxon>
        <taxon>Pseudomonadota</taxon>
        <taxon>Alphaproteobacteria</taxon>
        <taxon>Rhodobacterales</taxon>
        <taxon>Roseobacteraceae</taxon>
        <taxon>Maritimibacter</taxon>
    </lineage>
</organism>
<evidence type="ECO:0000313" key="8">
    <source>
        <dbReference type="EMBL" id="EAQ15075.1"/>
    </source>
</evidence>
<sequence>MRLPLIAAALAPLPAFAEPPQVVTDIAPVHSLVSQVMAGVGEPELLLQGGADPHSVTLKPSQARMLERAQLVIWVGEDLAPWLARAIGGLARAETIALLEHPATSLRDFDGSDAALEEEDGHPDDDREHADEGEEDHEAGQDSEAHDHEGTDPHAWLSPDNARAWLGAVAEELAARDPENAETYFANAQAAIVDVTQMDAAISARLEPHAGAEIVTFHDAFGYFAATYGIDILGSVQPGDASAPSAAALSALKDLVDDHGVTCAFSEPGSDPGLLEAIETGAGLRTGVLDPMGSTLTPGPELYGELMTGVATVIDTCLTEG</sequence>
<keyword evidence="5" id="KW-0862">Zinc</keyword>
<keyword evidence="3" id="KW-0813">Transport</keyword>
<feature type="chain" id="PRO_5002661802" description="High-affinity zinc uptake system protein ZnuA" evidence="7">
    <location>
        <begin position="18"/>
        <end position="321"/>
    </location>
</feature>
<gene>
    <name evidence="8" type="ORF">RB2654_20868</name>
</gene>
<dbReference type="SUPFAM" id="SSF53807">
    <property type="entry name" value="Helical backbone' metal receptor"/>
    <property type="match status" value="1"/>
</dbReference>
<accession>A3VAY4</accession>
<dbReference type="AlphaFoldDB" id="A3VAY4"/>
<reference evidence="8 9" key="1">
    <citation type="journal article" date="2010" name="J. Bacteriol.">
        <title>Genome sequences of Pelagibaca bermudensis HTCC2601T and Maritimibacter alkaliphilus HTCC2654T, the type strains of two marine Roseobacter genera.</title>
        <authorList>
            <person name="Thrash J.C."/>
            <person name="Cho J.C."/>
            <person name="Ferriera S."/>
            <person name="Johnson J."/>
            <person name="Vergin K.L."/>
            <person name="Giovannoni S.J."/>
        </authorList>
    </citation>
    <scope>NUCLEOTIDE SEQUENCE [LARGE SCALE GENOMIC DNA]</scope>
    <source>
        <strain evidence="8 9">HTCC2654</strain>
    </source>
</reference>
<dbReference type="GO" id="GO:0006829">
    <property type="term" value="P:zinc ion transport"/>
    <property type="evidence" value="ECO:0007669"/>
    <property type="project" value="UniProtKB-KW"/>
</dbReference>
<comment type="caution">
    <text evidence="8">The sequence shown here is derived from an EMBL/GenBank/DDBJ whole genome shotgun (WGS) entry which is preliminary data.</text>
</comment>
<evidence type="ECO:0000256" key="4">
    <source>
        <dbReference type="ARBA" id="ARBA00022729"/>
    </source>
</evidence>
<dbReference type="PANTHER" id="PTHR42953:SF3">
    <property type="entry name" value="HIGH-AFFINITY ZINC UPTAKE SYSTEM PROTEIN ZNUA"/>
    <property type="match status" value="1"/>
</dbReference>
<feature type="compositionally biased region" description="Basic and acidic residues" evidence="6">
    <location>
        <begin position="138"/>
        <end position="152"/>
    </location>
</feature>
<keyword evidence="4 7" id="KW-0732">Signal</keyword>
<comment type="similarity">
    <text evidence="1">Belongs to the bacterial solute-binding protein 9 family.</text>
</comment>
<feature type="signal peptide" evidence="7">
    <location>
        <begin position="1"/>
        <end position="17"/>
    </location>
</feature>
<name>A3VAY4_9RHOB</name>
<dbReference type="STRING" id="314271.RB2654_20868"/>
<feature type="region of interest" description="Disordered" evidence="6">
    <location>
        <begin position="115"/>
        <end position="158"/>
    </location>
</feature>
<evidence type="ECO:0000256" key="6">
    <source>
        <dbReference type="SAM" id="MobiDB-lite"/>
    </source>
</evidence>
<dbReference type="GO" id="GO:0046872">
    <property type="term" value="F:metal ion binding"/>
    <property type="evidence" value="ECO:0007669"/>
    <property type="project" value="InterPro"/>
</dbReference>
<proteinExistence type="inferred from homology"/>
<dbReference type="HOGENOM" id="CLU_016838_1_2_5"/>
<dbReference type="InterPro" id="IPR006127">
    <property type="entry name" value="ZnuA-like"/>
</dbReference>
<evidence type="ECO:0000256" key="3">
    <source>
        <dbReference type="ARBA" id="ARBA00022448"/>
    </source>
</evidence>